<keyword evidence="9" id="KW-1185">Reference proteome</keyword>
<evidence type="ECO:0000256" key="4">
    <source>
        <dbReference type="ARBA" id="ARBA00022827"/>
    </source>
</evidence>
<dbReference type="EnsemblMetazoa" id="AALFPA23_004506.R5519">
    <property type="protein sequence ID" value="AALFPA23_004506.P5519"/>
    <property type="gene ID" value="AALFPA23_004506"/>
</dbReference>
<dbReference type="PIRSF" id="PIRSF000137">
    <property type="entry name" value="Alcohol_oxidase"/>
    <property type="match status" value="1"/>
</dbReference>
<name>A0ABM1Y0C7_AEDAL</name>
<evidence type="ECO:0000259" key="6">
    <source>
        <dbReference type="Pfam" id="PF00732"/>
    </source>
</evidence>
<evidence type="ECO:0000256" key="2">
    <source>
        <dbReference type="ARBA" id="ARBA00010790"/>
    </source>
</evidence>
<dbReference type="SUPFAM" id="SSF51905">
    <property type="entry name" value="FAD/NAD(P)-binding domain"/>
    <property type="match status" value="1"/>
</dbReference>
<evidence type="ECO:0008006" key="10">
    <source>
        <dbReference type="Google" id="ProtNLM"/>
    </source>
</evidence>
<dbReference type="Proteomes" id="UP000069940">
    <property type="component" value="Unassembled WGS sequence"/>
</dbReference>
<evidence type="ECO:0000256" key="1">
    <source>
        <dbReference type="ARBA" id="ARBA00001974"/>
    </source>
</evidence>
<accession>A0ABM1Y0C7</accession>
<dbReference type="Pfam" id="PF05199">
    <property type="entry name" value="GMC_oxred_C"/>
    <property type="match status" value="1"/>
</dbReference>
<dbReference type="Gene3D" id="3.50.50.60">
    <property type="entry name" value="FAD/NAD(P)-binding domain"/>
    <property type="match status" value="2"/>
</dbReference>
<keyword evidence="3" id="KW-0285">Flavoprotein</keyword>
<sequence length="571" mass="63473">MLFLKLSVWCTYVLYLLGTALVWLILNGSYQCYEWYHSGRFPSKSSYEYIIVGTGTAGSIIAGGIPASEDVLGLEAGSMRSGLMDVPLLQPLLQGTRYDWGYRTEVQDGACEGLNERRSYWPMGKVFGGTYMFNNMVHYRAERKDFREWFGGEQVLDEFMEGFEDVDGVGELSFSTELSEAFIQAAGEAGLEKELFYRPNVSVSGGRRWTSSHKYADQINEGHEMIFNAVVTKIIFEGKRATGLVFSKAGKHVQVKATKGIILAAGTVGSAKILLQSGIGPKEHLDEIGIKQIAELKVGENLQDHITTGMDLVLLSKRLPFRVWDLLNPVNIGRYLFDSGRNSSIAFGGCEGLGFVNLGSNFTHNLGFMVLPVGITFDAGYHLRNVINLREDVWNRYFQPLVDQGAQSVTILPILLHPESRGTVKLRDSNPHSSPLIQPNYLREQKDIQTLITGLKILQQMTNQPSMRALGAELNPKPFPGCEQHPFGSDSSWECYIRALTLTIYHPVGTCRMGPEDDPDAVVSNRDFRVHQLDGLYVVDGSIMPNLPSGNPNSVIIALAKHFLRVNFSVQ</sequence>
<evidence type="ECO:0000256" key="3">
    <source>
        <dbReference type="ARBA" id="ARBA00022630"/>
    </source>
</evidence>
<dbReference type="PANTHER" id="PTHR11552:SF147">
    <property type="entry name" value="CHOLINE DEHYDROGENASE, MITOCHONDRIAL"/>
    <property type="match status" value="1"/>
</dbReference>
<dbReference type="PANTHER" id="PTHR11552">
    <property type="entry name" value="GLUCOSE-METHANOL-CHOLINE GMC OXIDOREDUCTASE"/>
    <property type="match status" value="1"/>
</dbReference>
<keyword evidence="5" id="KW-1133">Transmembrane helix</keyword>
<dbReference type="Gene3D" id="3.30.560.10">
    <property type="entry name" value="Glucose Oxidase, domain 3"/>
    <property type="match status" value="2"/>
</dbReference>
<dbReference type="InterPro" id="IPR036188">
    <property type="entry name" value="FAD/NAD-bd_sf"/>
</dbReference>
<dbReference type="SUPFAM" id="SSF54373">
    <property type="entry name" value="FAD-linked reductases, C-terminal domain"/>
    <property type="match status" value="1"/>
</dbReference>
<comment type="cofactor">
    <cofactor evidence="1">
        <name>FAD</name>
        <dbReference type="ChEBI" id="CHEBI:57692"/>
    </cofactor>
</comment>
<evidence type="ECO:0000256" key="5">
    <source>
        <dbReference type="SAM" id="Phobius"/>
    </source>
</evidence>
<dbReference type="InterPro" id="IPR012132">
    <property type="entry name" value="GMC_OxRdtase"/>
</dbReference>
<dbReference type="Pfam" id="PF00732">
    <property type="entry name" value="GMC_oxred_N"/>
    <property type="match status" value="1"/>
</dbReference>
<dbReference type="GeneID" id="134291632"/>
<reference evidence="9" key="1">
    <citation type="journal article" date="2015" name="Proc. Natl. Acad. Sci. U.S.A.">
        <title>Genome sequence of the Asian Tiger mosquito, Aedes albopictus, reveals insights into its biology, genetics, and evolution.</title>
        <authorList>
            <person name="Chen X.G."/>
            <person name="Jiang X."/>
            <person name="Gu J."/>
            <person name="Xu M."/>
            <person name="Wu Y."/>
            <person name="Deng Y."/>
            <person name="Zhang C."/>
            <person name="Bonizzoni M."/>
            <person name="Dermauw W."/>
            <person name="Vontas J."/>
            <person name="Armbruster P."/>
            <person name="Huang X."/>
            <person name="Yang Y."/>
            <person name="Zhang H."/>
            <person name="He W."/>
            <person name="Peng H."/>
            <person name="Liu Y."/>
            <person name="Wu K."/>
            <person name="Chen J."/>
            <person name="Lirakis M."/>
            <person name="Topalis P."/>
            <person name="Van Leeuwen T."/>
            <person name="Hall A.B."/>
            <person name="Jiang X."/>
            <person name="Thorpe C."/>
            <person name="Mueller R.L."/>
            <person name="Sun C."/>
            <person name="Waterhouse R.M."/>
            <person name="Yan G."/>
            <person name="Tu Z.J."/>
            <person name="Fang X."/>
            <person name="James A.A."/>
        </authorList>
    </citation>
    <scope>NUCLEOTIDE SEQUENCE [LARGE SCALE GENOMIC DNA]</scope>
    <source>
        <strain evidence="9">Foshan</strain>
    </source>
</reference>
<evidence type="ECO:0000313" key="8">
    <source>
        <dbReference type="EnsemblMetazoa" id="AALFPA23_004506.P5519"/>
    </source>
</evidence>
<evidence type="ECO:0000313" key="9">
    <source>
        <dbReference type="Proteomes" id="UP000069940"/>
    </source>
</evidence>
<protein>
    <recommendedName>
        <fullName evidence="10">Glucose-methanol-choline oxidoreductase N-terminal domain-containing protein</fullName>
    </recommendedName>
</protein>
<reference evidence="8" key="2">
    <citation type="submission" date="2025-05" db="UniProtKB">
        <authorList>
            <consortium name="EnsemblMetazoa"/>
        </authorList>
    </citation>
    <scope>IDENTIFICATION</scope>
    <source>
        <strain evidence="8">Foshan</strain>
    </source>
</reference>
<feature type="transmembrane region" description="Helical" evidence="5">
    <location>
        <begin position="6"/>
        <end position="26"/>
    </location>
</feature>
<keyword evidence="4" id="KW-0274">FAD</keyword>
<feature type="domain" description="Glucose-methanol-choline oxidoreductase N-terminal" evidence="6">
    <location>
        <begin position="47"/>
        <end position="306"/>
    </location>
</feature>
<proteinExistence type="inferred from homology"/>
<keyword evidence="5" id="KW-0812">Transmembrane</keyword>
<dbReference type="RefSeq" id="XP_062715604.1">
    <property type="nucleotide sequence ID" value="XM_062859620.1"/>
</dbReference>
<organism evidence="8 9">
    <name type="scientific">Aedes albopictus</name>
    <name type="common">Asian tiger mosquito</name>
    <name type="synonym">Stegomyia albopicta</name>
    <dbReference type="NCBI Taxonomy" id="7160"/>
    <lineage>
        <taxon>Eukaryota</taxon>
        <taxon>Metazoa</taxon>
        <taxon>Ecdysozoa</taxon>
        <taxon>Arthropoda</taxon>
        <taxon>Hexapoda</taxon>
        <taxon>Insecta</taxon>
        <taxon>Pterygota</taxon>
        <taxon>Neoptera</taxon>
        <taxon>Endopterygota</taxon>
        <taxon>Diptera</taxon>
        <taxon>Nematocera</taxon>
        <taxon>Culicoidea</taxon>
        <taxon>Culicidae</taxon>
        <taxon>Culicinae</taxon>
        <taxon>Aedini</taxon>
        <taxon>Aedes</taxon>
        <taxon>Stegomyia</taxon>
    </lineage>
</organism>
<dbReference type="InterPro" id="IPR007867">
    <property type="entry name" value="GMC_OxRtase_C"/>
</dbReference>
<feature type="domain" description="Glucose-methanol-choline oxidoreductase C-terminal" evidence="7">
    <location>
        <begin position="418"/>
        <end position="560"/>
    </location>
</feature>
<evidence type="ECO:0000259" key="7">
    <source>
        <dbReference type="Pfam" id="PF05199"/>
    </source>
</evidence>
<dbReference type="InterPro" id="IPR000172">
    <property type="entry name" value="GMC_OxRdtase_N"/>
</dbReference>
<comment type="similarity">
    <text evidence="2">Belongs to the GMC oxidoreductase family.</text>
</comment>
<keyword evidence="5" id="KW-0472">Membrane</keyword>